<dbReference type="Proteomes" id="UP000250275">
    <property type="component" value="Unassembled WGS sequence"/>
</dbReference>
<name>A0A310SL71_9HYME</name>
<proteinExistence type="predicted"/>
<keyword evidence="3 7" id="KW-1133">Transmembrane helix</keyword>
<feature type="compositionally biased region" description="Basic and acidic residues" evidence="6">
    <location>
        <begin position="1"/>
        <end position="11"/>
    </location>
</feature>
<dbReference type="PANTHER" id="PTHR16521">
    <property type="entry name" value="TYPE-1 ANGIOTENSIN II RECEPTOR-ASSOCIATED PROTEIN"/>
    <property type="match status" value="1"/>
</dbReference>
<comment type="subcellular location">
    <subcellularLocation>
        <location evidence="1">Membrane</location>
        <topology evidence="1">Multi-pass membrane protein</topology>
    </subcellularLocation>
</comment>
<dbReference type="EMBL" id="KQ764883">
    <property type="protein sequence ID" value="OAD54289.1"/>
    <property type="molecule type" value="Genomic_DNA"/>
</dbReference>
<dbReference type="GO" id="GO:0038166">
    <property type="term" value="P:angiotensin-activated signaling pathway"/>
    <property type="evidence" value="ECO:0007669"/>
    <property type="project" value="InterPro"/>
</dbReference>
<sequence length="603" mass="67834">MGRVSEPEDTRKKKLQLVGGPSTRWKKPKQEVLRLSDSGTETMNEDGDTRSVRVRRFIVQACHDERQVKIVQSKVRCSEQWMEVDIARSSPQARIYLQQMKDFPDEACKPRLSNGVATFRLPLLEQDMLRCGITRVVNKVTGQKVYFHRIIVEEPADSSKHTFTVKCVITEVVVKPGISIAANHTAVRRSVLPAGFQEPDVIDIRGEISESAPVPILGVGVRQGGNLVTGELNVSPGTPLQMEIFLDNGSAPVYGLLVTYMLVTDTKSQEETIIINGCSVDPYLFENFNTVDGDFLTAKFRAFKFPESTYVQFRGTVNVCLDKCQGIECSNGQIGFGRKRRAIDVSNTDKNKIFEVTMSALIKVDFEEDAVVDKALSELYIRRGKNRTKARAVIAEEVREQPAPTTIRTEERAFIAQEVKEQFKYKVIFLIHLVLVTWSIQGSWCPKSVMFYNLLFFICLLWAIHNNESDEPLQFALFINVLSILLDIVTLAVYFPTNYALIWLHAFTSEKFSAAIMIINMIARVITSIHLLRIGQARGGSLATMFTTSSAMGAAAVKRKKDVSTFDVSEFIEIAYFIADYSRIYWISRPADISDVSVPFDLA</sequence>
<keyword evidence="5" id="KW-1015">Disulfide bond</keyword>
<dbReference type="Pfam" id="PF06396">
    <property type="entry name" value="AGTRAP"/>
    <property type="match status" value="1"/>
</dbReference>
<evidence type="ECO:0000256" key="2">
    <source>
        <dbReference type="ARBA" id="ARBA00022692"/>
    </source>
</evidence>
<dbReference type="Gene3D" id="2.60.40.4100">
    <property type="entry name" value="Zona pellucida, ZP-C domain"/>
    <property type="match status" value="1"/>
</dbReference>
<dbReference type="PANTHER" id="PTHR16521:SF3">
    <property type="entry name" value="TYPE-1 ANGIOTENSIN II RECEPTOR-ASSOCIATED PROTEIN"/>
    <property type="match status" value="1"/>
</dbReference>
<feature type="transmembrane region" description="Helical" evidence="7">
    <location>
        <begin position="450"/>
        <end position="465"/>
    </location>
</feature>
<evidence type="ECO:0000256" key="1">
    <source>
        <dbReference type="ARBA" id="ARBA00004141"/>
    </source>
</evidence>
<keyword evidence="2 7" id="KW-0812">Transmembrane</keyword>
<evidence type="ECO:0000256" key="5">
    <source>
        <dbReference type="ARBA" id="ARBA00023157"/>
    </source>
</evidence>
<dbReference type="InterPro" id="IPR001507">
    <property type="entry name" value="ZP_dom"/>
</dbReference>
<dbReference type="InterPro" id="IPR009436">
    <property type="entry name" value="AGTRAP"/>
</dbReference>
<evidence type="ECO:0000256" key="4">
    <source>
        <dbReference type="ARBA" id="ARBA00023136"/>
    </source>
</evidence>
<accession>A0A310SL71</accession>
<evidence type="ECO:0000256" key="7">
    <source>
        <dbReference type="SAM" id="Phobius"/>
    </source>
</evidence>
<protein>
    <recommendedName>
        <fullName evidence="8">ZP domain-containing protein</fullName>
    </recommendedName>
</protein>
<dbReference type="Pfam" id="PF00100">
    <property type="entry name" value="Zona_pellucida"/>
    <property type="match status" value="1"/>
</dbReference>
<organism evidence="9 10">
    <name type="scientific">Eufriesea mexicana</name>
    <dbReference type="NCBI Taxonomy" id="516756"/>
    <lineage>
        <taxon>Eukaryota</taxon>
        <taxon>Metazoa</taxon>
        <taxon>Ecdysozoa</taxon>
        <taxon>Arthropoda</taxon>
        <taxon>Hexapoda</taxon>
        <taxon>Insecta</taxon>
        <taxon>Pterygota</taxon>
        <taxon>Neoptera</taxon>
        <taxon>Endopterygota</taxon>
        <taxon>Hymenoptera</taxon>
        <taxon>Apocrita</taxon>
        <taxon>Aculeata</taxon>
        <taxon>Apoidea</taxon>
        <taxon>Anthophila</taxon>
        <taxon>Apidae</taxon>
        <taxon>Eufriesea</taxon>
    </lineage>
</organism>
<feature type="region of interest" description="Disordered" evidence="6">
    <location>
        <begin position="1"/>
        <end position="29"/>
    </location>
</feature>
<evidence type="ECO:0000256" key="6">
    <source>
        <dbReference type="SAM" id="MobiDB-lite"/>
    </source>
</evidence>
<keyword evidence="10" id="KW-1185">Reference proteome</keyword>
<dbReference type="SMART" id="SM00805">
    <property type="entry name" value="AGTRAP"/>
    <property type="match status" value="1"/>
</dbReference>
<feature type="transmembrane region" description="Helical" evidence="7">
    <location>
        <begin position="512"/>
        <end position="532"/>
    </location>
</feature>
<reference evidence="9 10" key="1">
    <citation type="submission" date="2015-07" db="EMBL/GenBank/DDBJ databases">
        <title>The genome of Eufriesea mexicana.</title>
        <authorList>
            <person name="Pan H."/>
            <person name="Kapheim K."/>
        </authorList>
    </citation>
    <scope>NUCLEOTIDE SEQUENCE [LARGE SCALE GENOMIC DNA]</scope>
    <source>
        <strain evidence="9">0111107269</strain>
        <tissue evidence="9">Whole body</tissue>
    </source>
</reference>
<dbReference type="PROSITE" id="PS51034">
    <property type="entry name" value="ZP_2"/>
    <property type="match status" value="1"/>
</dbReference>
<evidence type="ECO:0000259" key="8">
    <source>
        <dbReference type="PROSITE" id="PS51034"/>
    </source>
</evidence>
<keyword evidence="4 7" id="KW-0472">Membrane</keyword>
<gene>
    <name evidence="9" type="ORF">WN48_08122</name>
</gene>
<evidence type="ECO:0000256" key="3">
    <source>
        <dbReference type="ARBA" id="ARBA00022989"/>
    </source>
</evidence>
<dbReference type="AlphaFoldDB" id="A0A310SL71"/>
<dbReference type="GO" id="GO:0005886">
    <property type="term" value="C:plasma membrane"/>
    <property type="evidence" value="ECO:0007669"/>
    <property type="project" value="TreeGrafter"/>
</dbReference>
<feature type="transmembrane region" description="Helical" evidence="7">
    <location>
        <begin position="477"/>
        <end position="497"/>
    </location>
</feature>
<dbReference type="InterPro" id="IPR042235">
    <property type="entry name" value="ZP-C_dom"/>
</dbReference>
<dbReference type="InterPro" id="IPR055355">
    <property type="entry name" value="ZP-C"/>
</dbReference>
<feature type="domain" description="ZP" evidence="8">
    <location>
        <begin position="76"/>
        <end position="336"/>
    </location>
</feature>
<dbReference type="OrthoDB" id="6407830at2759"/>
<evidence type="ECO:0000313" key="10">
    <source>
        <dbReference type="Proteomes" id="UP000250275"/>
    </source>
</evidence>
<dbReference type="SMART" id="SM00241">
    <property type="entry name" value="ZP"/>
    <property type="match status" value="1"/>
</dbReference>
<evidence type="ECO:0000313" key="9">
    <source>
        <dbReference type="EMBL" id="OAD54289.1"/>
    </source>
</evidence>